<evidence type="ECO:0000313" key="2">
    <source>
        <dbReference type="EMBL" id="AWT60236.1"/>
    </source>
</evidence>
<proteinExistence type="predicted"/>
<organism evidence="2 3">
    <name type="scientific">Candidatus Moanibacter tarae</name>
    <dbReference type="NCBI Taxonomy" id="2200854"/>
    <lineage>
        <taxon>Bacteria</taxon>
        <taxon>Pseudomonadati</taxon>
        <taxon>Verrucomicrobiota</taxon>
        <taxon>Opitutia</taxon>
        <taxon>Puniceicoccales</taxon>
        <taxon>Puniceicoccales incertae sedis</taxon>
        <taxon>Candidatus Moanibacter</taxon>
    </lineage>
</organism>
<dbReference type="Proteomes" id="UP000247465">
    <property type="component" value="Chromosome"/>
</dbReference>
<dbReference type="InterPro" id="IPR025411">
    <property type="entry name" value="DUF4136"/>
</dbReference>
<gene>
    <name evidence="2" type="ORF">DF168_01439</name>
</gene>
<protein>
    <recommendedName>
        <fullName evidence="1">DUF4136 domain-containing protein</fullName>
    </recommendedName>
</protein>
<name>A0A2Z4AGK7_9BACT</name>
<feature type="domain" description="DUF4136" evidence="1">
    <location>
        <begin position="21"/>
        <end position="138"/>
    </location>
</feature>
<dbReference type="Gene3D" id="3.30.160.670">
    <property type="match status" value="1"/>
</dbReference>
<dbReference type="Pfam" id="PF13590">
    <property type="entry name" value="DUF4136"/>
    <property type="match status" value="1"/>
</dbReference>
<dbReference type="KEGG" id="mtar:DF168_01439"/>
<dbReference type="AlphaFoldDB" id="A0A2Z4AGK7"/>
<dbReference type="EMBL" id="CP029803">
    <property type="protein sequence ID" value="AWT60236.1"/>
    <property type="molecule type" value="Genomic_DNA"/>
</dbReference>
<evidence type="ECO:0000313" key="3">
    <source>
        <dbReference type="Proteomes" id="UP000247465"/>
    </source>
</evidence>
<accession>A0A2Z4AGK7</accession>
<evidence type="ECO:0000259" key="1">
    <source>
        <dbReference type="Pfam" id="PF13590"/>
    </source>
</evidence>
<sequence length="162" mass="18380">MPLPAAIPGAPPGTVPRYGGMIKETVEGILNSKGYKRSKLETADFAVKIGGYVIPEIDVKEWGYSDYGEPDGHQWWESYPYSEIEIGSYVYGTLLIEIFDRSSKQMVWVAWVTGKRKFKPPDPVKIKKAISKMLTDFPNGESVTNPIRKSRNLKRLWSLIKR</sequence>
<reference evidence="2 3" key="1">
    <citation type="submission" date="2018-06" db="EMBL/GenBank/DDBJ databases">
        <title>Draft Genome Sequence of a Novel Marine Bacterium Related to the Verrucomicrobia.</title>
        <authorList>
            <person name="Vosseberg J."/>
            <person name="Martijn J."/>
            <person name="Ettema T.J.G."/>
        </authorList>
    </citation>
    <scope>NUCLEOTIDE SEQUENCE [LARGE SCALE GENOMIC DNA]</scope>
    <source>
        <strain evidence="2">TARA_B100001123</strain>
    </source>
</reference>